<protein>
    <submittedName>
        <fullName evidence="1">Uncharacterized protein</fullName>
    </submittedName>
</protein>
<dbReference type="EMBL" id="MN740468">
    <property type="protein sequence ID" value="QHU27984.1"/>
    <property type="molecule type" value="Genomic_DNA"/>
</dbReference>
<evidence type="ECO:0000313" key="1">
    <source>
        <dbReference type="EMBL" id="QHU27984.1"/>
    </source>
</evidence>
<organism evidence="1">
    <name type="scientific">viral metagenome</name>
    <dbReference type="NCBI Taxonomy" id="1070528"/>
    <lineage>
        <taxon>unclassified sequences</taxon>
        <taxon>metagenomes</taxon>
        <taxon>organismal metagenomes</taxon>
    </lineage>
</organism>
<name>A0A6C0LEJ2_9ZZZZ</name>
<reference evidence="1" key="1">
    <citation type="journal article" date="2020" name="Nature">
        <title>Giant virus diversity and host interactions through global metagenomics.</title>
        <authorList>
            <person name="Schulz F."/>
            <person name="Roux S."/>
            <person name="Paez-Espino D."/>
            <person name="Jungbluth S."/>
            <person name="Walsh D.A."/>
            <person name="Denef V.J."/>
            <person name="McMahon K.D."/>
            <person name="Konstantinidis K.T."/>
            <person name="Eloe-Fadrosh E.A."/>
            <person name="Kyrpides N.C."/>
            <person name="Woyke T."/>
        </authorList>
    </citation>
    <scope>NUCLEOTIDE SEQUENCE</scope>
    <source>
        <strain evidence="1">GVMAG-M-3300027770-17</strain>
    </source>
</reference>
<accession>A0A6C0LEJ2</accession>
<dbReference type="AlphaFoldDB" id="A0A6C0LEJ2"/>
<sequence>MASTTKTPLVLITEDLLTKYSASNLPPPHAPTIHSVVNGTDASAYDLFTVPDAANNVTNADYVRTDQILVIKDTGGGTASQIFSNIFFDITRVGNAAANPPYPDLVNGDQIVVLNGNPPLNGGNLTVNDATLNGPGGGPVQIGVVAPGETVRFLFYASPGDSPGGYTTPSGWLRVT</sequence>
<proteinExistence type="predicted"/>